<dbReference type="PANTHER" id="PTHR45755">
    <property type="match status" value="1"/>
</dbReference>
<keyword evidence="4 7" id="KW-1133">Transmembrane helix</keyword>
<sequence>MHTHSLHAYHQDTPLRAAPDTAAGERRTLWVVALAGVTMVAEIGAGWLYNSMALLADGWHMASHIGALGLTLAAYAFARRHAENAQFTFGTGKVGVLAGFASAILLGLVALLMAWESAERLVAPRPIGFDQAMIVATIGLVVNLVSAWMLHGSGAVGHGHSYGHAHGHDHDHDHGHDHNLRAAYLHVLADALTSVLAIGALLCGKYFGWTWADAAMGVVGAVVIGKWSLGLMRDTGRVLLDGAVDGEREAAIRDTIEADADNRVVDLHVWSVGPGALAAIVSVVTHKPRPPGHYKALLSDQRELVHLTVEVHAGPGEPCLPLE</sequence>
<feature type="transmembrane region" description="Helical" evidence="7">
    <location>
        <begin position="127"/>
        <end position="150"/>
    </location>
</feature>
<accession>A0A5M6I468</accession>
<dbReference type="RefSeq" id="WP_150064242.1">
    <property type="nucleotide sequence ID" value="NZ_JACHII010000009.1"/>
</dbReference>
<evidence type="ECO:0000259" key="8">
    <source>
        <dbReference type="Pfam" id="PF01545"/>
    </source>
</evidence>
<evidence type="ECO:0000256" key="4">
    <source>
        <dbReference type="ARBA" id="ARBA00022989"/>
    </source>
</evidence>
<feature type="transmembrane region" description="Helical" evidence="7">
    <location>
        <begin position="182"/>
        <end position="202"/>
    </location>
</feature>
<feature type="domain" description="Cation efflux protein transmembrane" evidence="8">
    <location>
        <begin position="31"/>
        <end position="240"/>
    </location>
</feature>
<name>A0A5M6I468_9PROT</name>
<evidence type="ECO:0000256" key="7">
    <source>
        <dbReference type="SAM" id="Phobius"/>
    </source>
</evidence>
<evidence type="ECO:0000256" key="5">
    <source>
        <dbReference type="ARBA" id="ARBA00023065"/>
    </source>
</evidence>
<dbReference type="InterPro" id="IPR002524">
    <property type="entry name" value="Cation_efflux"/>
</dbReference>
<dbReference type="InterPro" id="IPR027469">
    <property type="entry name" value="Cation_efflux_TMD_sf"/>
</dbReference>
<feature type="transmembrane region" description="Helical" evidence="7">
    <location>
        <begin position="61"/>
        <end position="78"/>
    </location>
</feature>
<organism evidence="9 10">
    <name type="scientific">Roseospira marina</name>
    <dbReference type="NCBI Taxonomy" id="140057"/>
    <lineage>
        <taxon>Bacteria</taxon>
        <taxon>Pseudomonadati</taxon>
        <taxon>Pseudomonadota</taxon>
        <taxon>Alphaproteobacteria</taxon>
        <taxon>Rhodospirillales</taxon>
        <taxon>Rhodospirillaceae</taxon>
        <taxon>Roseospira</taxon>
    </lineage>
</organism>
<keyword evidence="6 7" id="KW-0472">Membrane</keyword>
<dbReference type="EMBL" id="VWPJ01000041">
    <property type="protein sequence ID" value="KAA5603011.1"/>
    <property type="molecule type" value="Genomic_DNA"/>
</dbReference>
<proteinExistence type="predicted"/>
<feature type="transmembrane region" description="Helical" evidence="7">
    <location>
        <begin position="208"/>
        <end position="229"/>
    </location>
</feature>
<dbReference type="AlphaFoldDB" id="A0A5M6I468"/>
<feature type="transmembrane region" description="Helical" evidence="7">
    <location>
        <begin position="29"/>
        <end position="49"/>
    </location>
</feature>
<dbReference type="SUPFAM" id="SSF161111">
    <property type="entry name" value="Cation efflux protein transmembrane domain-like"/>
    <property type="match status" value="1"/>
</dbReference>
<dbReference type="PANTHER" id="PTHR45755:SF4">
    <property type="entry name" value="ZINC TRANSPORTER 7"/>
    <property type="match status" value="1"/>
</dbReference>
<evidence type="ECO:0000313" key="10">
    <source>
        <dbReference type="Proteomes" id="UP000324065"/>
    </source>
</evidence>
<gene>
    <name evidence="9" type="primary">dmeF</name>
    <name evidence="9" type="ORF">F1188_20105</name>
</gene>
<comment type="subcellular location">
    <subcellularLocation>
        <location evidence="1">Membrane</location>
        <topology evidence="1">Multi-pass membrane protein</topology>
    </subcellularLocation>
</comment>
<comment type="caution">
    <text evidence="9">The sequence shown here is derived from an EMBL/GenBank/DDBJ whole genome shotgun (WGS) entry which is preliminary data.</text>
</comment>
<dbReference type="Gene3D" id="1.20.1510.10">
    <property type="entry name" value="Cation efflux protein transmembrane domain"/>
    <property type="match status" value="1"/>
</dbReference>
<keyword evidence="5" id="KW-0406">Ion transport</keyword>
<dbReference type="InterPro" id="IPR045316">
    <property type="entry name" value="Msc2-like"/>
</dbReference>
<evidence type="ECO:0000256" key="2">
    <source>
        <dbReference type="ARBA" id="ARBA00022448"/>
    </source>
</evidence>
<keyword evidence="3 7" id="KW-0812">Transmembrane</keyword>
<dbReference type="InterPro" id="IPR058533">
    <property type="entry name" value="Cation_efflux_TM"/>
</dbReference>
<keyword evidence="10" id="KW-1185">Reference proteome</keyword>
<keyword evidence="2" id="KW-0813">Transport</keyword>
<dbReference type="NCBIfam" id="NF033827">
    <property type="entry name" value="CDF_efflux_DmeF"/>
    <property type="match status" value="1"/>
</dbReference>
<dbReference type="GO" id="GO:0016020">
    <property type="term" value="C:membrane"/>
    <property type="evidence" value="ECO:0007669"/>
    <property type="project" value="UniProtKB-SubCell"/>
</dbReference>
<reference evidence="9 10" key="1">
    <citation type="submission" date="2019-09" db="EMBL/GenBank/DDBJ databases">
        <title>Genome sequence of Roseospira marina, one of the more divergent members of the non-sulfur purple photosynthetic bacterial family, the Rhodospirillaceae.</title>
        <authorList>
            <person name="Meyer T."/>
            <person name="Kyndt J."/>
        </authorList>
    </citation>
    <scope>NUCLEOTIDE SEQUENCE [LARGE SCALE GENOMIC DNA]</scope>
    <source>
        <strain evidence="9 10">DSM 15113</strain>
    </source>
</reference>
<dbReference type="GO" id="GO:0005385">
    <property type="term" value="F:zinc ion transmembrane transporter activity"/>
    <property type="evidence" value="ECO:0007669"/>
    <property type="project" value="InterPro"/>
</dbReference>
<dbReference type="GO" id="GO:0006882">
    <property type="term" value="P:intracellular zinc ion homeostasis"/>
    <property type="evidence" value="ECO:0007669"/>
    <property type="project" value="InterPro"/>
</dbReference>
<dbReference type="Pfam" id="PF01545">
    <property type="entry name" value="Cation_efflux"/>
    <property type="match status" value="1"/>
</dbReference>
<dbReference type="NCBIfam" id="TIGR01297">
    <property type="entry name" value="CDF"/>
    <property type="match status" value="1"/>
</dbReference>
<dbReference type="OrthoDB" id="271709at2"/>
<evidence type="ECO:0000256" key="3">
    <source>
        <dbReference type="ARBA" id="ARBA00022692"/>
    </source>
</evidence>
<dbReference type="Proteomes" id="UP000324065">
    <property type="component" value="Unassembled WGS sequence"/>
</dbReference>
<feature type="transmembrane region" description="Helical" evidence="7">
    <location>
        <begin position="90"/>
        <end position="115"/>
    </location>
</feature>
<evidence type="ECO:0000256" key="1">
    <source>
        <dbReference type="ARBA" id="ARBA00004141"/>
    </source>
</evidence>
<evidence type="ECO:0000256" key="6">
    <source>
        <dbReference type="ARBA" id="ARBA00023136"/>
    </source>
</evidence>
<evidence type="ECO:0000313" key="9">
    <source>
        <dbReference type="EMBL" id="KAA5603011.1"/>
    </source>
</evidence>
<protein>
    <submittedName>
        <fullName evidence="9">CDF family Co(II)/Ni(II) efflux transporter DmeF</fullName>
    </submittedName>
</protein>